<protein>
    <submittedName>
        <fullName evidence="2">Uncharacterized protein</fullName>
    </submittedName>
</protein>
<feature type="compositionally biased region" description="Basic residues" evidence="1">
    <location>
        <begin position="324"/>
        <end position="341"/>
    </location>
</feature>
<dbReference type="EMBL" id="JAODUP010000003">
    <property type="protein sequence ID" value="KAK2170301.1"/>
    <property type="molecule type" value="Genomic_DNA"/>
</dbReference>
<feature type="region of interest" description="Disordered" evidence="1">
    <location>
        <begin position="317"/>
        <end position="341"/>
    </location>
</feature>
<reference evidence="2" key="1">
    <citation type="journal article" date="2023" name="Mol. Biol. Evol.">
        <title>Third-Generation Sequencing Reveals the Adaptive Role of the Epigenome in Three Deep-Sea Polychaetes.</title>
        <authorList>
            <person name="Perez M."/>
            <person name="Aroh O."/>
            <person name="Sun Y."/>
            <person name="Lan Y."/>
            <person name="Juniper S.K."/>
            <person name="Young C.R."/>
            <person name="Angers B."/>
            <person name="Qian P.Y."/>
        </authorList>
    </citation>
    <scope>NUCLEOTIDE SEQUENCE</scope>
    <source>
        <strain evidence="2">P08H-3</strain>
    </source>
</reference>
<dbReference type="AlphaFoldDB" id="A0AAD9KFL0"/>
<accession>A0AAD9KFL0</accession>
<sequence>MSVEELRKVFVYLREKLHMPDVSLHPQADIGPGQDSEEGGFHILTKCDDMIQAQEPVEDKPKVNTQSEDDGGTLLQYLETFCRSLQPDVDCNNLVQPDSICYDNAHNLQQLGIQEAQFDQPNAIPITKDDPGEKSIENCLREAVPEDDVQTKSQNNTEQPIMTLHDGLKVCTNQKQRDFQVEPAVIPVSPMCADLNSLNLTQEQQKVDVEEDLNIEIPSKFQHAVGDPFNTNQDIIDSQRHIPSYDKHVGSMTPATTPLEDKVINDILEMENDYSLKPYNKNITEKPAPSQTTPEQLMQVNANLIPLTVLHLEDLSDRDNCSPKPKRRCLRNKRKQGVRKC</sequence>
<comment type="caution">
    <text evidence="2">The sequence shown here is derived from an EMBL/GenBank/DDBJ whole genome shotgun (WGS) entry which is preliminary data.</text>
</comment>
<evidence type="ECO:0000313" key="2">
    <source>
        <dbReference type="EMBL" id="KAK2170301.1"/>
    </source>
</evidence>
<proteinExistence type="predicted"/>
<dbReference type="Proteomes" id="UP001208570">
    <property type="component" value="Unassembled WGS sequence"/>
</dbReference>
<evidence type="ECO:0000256" key="1">
    <source>
        <dbReference type="SAM" id="MobiDB-lite"/>
    </source>
</evidence>
<keyword evidence="3" id="KW-1185">Reference proteome</keyword>
<organism evidence="2 3">
    <name type="scientific">Paralvinella palmiformis</name>
    <dbReference type="NCBI Taxonomy" id="53620"/>
    <lineage>
        <taxon>Eukaryota</taxon>
        <taxon>Metazoa</taxon>
        <taxon>Spiralia</taxon>
        <taxon>Lophotrochozoa</taxon>
        <taxon>Annelida</taxon>
        <taxon>Polychaeta</taxon>
        <taxon>Sedentaria</taxon>
        <taxon>Canalipalpata</taxon>
        <taxon>Terebellida</taxon>
        <taxon>Terebelliformia</taxon>
        <taxon>Alvinellidae</taxon>
        <taxon>Paralvinella</taxon>
    </lineage>
</organism>
<gene>
    <name evidence="2" type="ORF">LSH36_3g07028</name>
</gene>
<name>A0AAD9KFL0_9ANNE</name>
<evidence type="ECO:0000313" key="3">
    <source>
        <dbReference type="Proteomes" id="UP001208570"/>
    </source>
</evidence>